<keyword evidence="5" id="KW-0808">Transferase</keyword>
<protein>
    <recommendedName>
        <fullName evidence="3">alanine--glyoxylate transaminase</fullName>
        <ecNumber evidence="3">2.6.1.44</ecNumber>
    </recommendedName>
</protein>
<gene>
    <name evidence="10" type="ORF">N0F65_002056</name>
</gene>
<evidence type="ECO:0000256" key="8">
    <source>
        <dbReference type="PIRSR" id="PIRSR000524-50"/>
    </source>
</evidence>
<evidence type="ECO:0000313" key="10">
    <source>
        <dbReference type="EMBL" id="DBA04294.1"/>
    </source>
</evidence>
<dbReference type="InterPro" id="IPR015421">
    <property type="entry name" value="PyrdxlP-dep_Trfase_major"/>
</dbReference>
<dbReference type="PIRSF" id="PIRSF000524">
    <property type="entry name" value="SPT"/>
    <property type="match status" value="1"/>
</dbReference>
<dbReference type="InterPro" id="IPR015422">
    <property type="entry name" value="PyrdxlP-dep_Trfase_small"/>
</dbReference>
<reference evidence="10" key="1">
    <citation type="submission" date="2022-11" db="EMBL/GenBank/DDBJ databases">
        <authorList>
            <person name="Morgan W.R."/>
            <person name="Tartar A."/>
        </authorList>
    </citation>
    <scope>NUCLEOTIDE SEQUENCE</scope>
    <source>
        <strain evidence="10">ARSEF 373</strain>
    </source>
</reference>
<dbReference type="GO" id="GO:0005777">
    <property type="term" value="C:peroxisome"/>
    <property type="evidence" value="ECO:0007669"/>
    <property type="project" value="TreeGrafter"/>
</dbReference>
<dbReference type="Proteomes" id="UP001146120">
    <property type="component" value="Unassembled WGS sequence"/>
</dbReference>
<keyword evidence="4" id="KW-0032">Aminotransferase</keyword>
<accession>A0AAV2ZH87</accession>
<dbReference type="GO" id="GO:0008453">
    <property type="term" value="F:alanine-glyoxylate transaminase activity"/>
    <property type="evidence" value="ECO:0007669"/>
    <property type="project" value="UniProtKB-EC"/>
</dbReference>
<dbReference type="GO" id="GO:0019265">
    <property type="term" value="P:glycine biosynthetic process, by transamination of glyoxylate"/>
    <property type="evidence" value="ECO:0007669"/>
    <property type="project" value="TreeGrafter"/>
</dbReference>
<keyword evidence="11" id="KW-1185">Reference proteome</keyword>
<evidence type="ECO:0000259" key="9">
    <source>
        <dbReference type="Pfam" id="PF00266"/>
    </source>
</evidence>
<evidence type="ECO:0000256" key="4">
    <source>
        <dbReference type="ARBA" id="ARBA00022576"/>
    </source>
</evidence>
<evidence type="ECO:0000256" key="5">
    <source>
        <dbReference type="ARBA" id="ARBA00022679"/>
    </source>
</evidence>
<comment type="similarity">
    <text evidence="2">Belongs to the class-V pyridoxal-phosphate-dependent aminotransferase family.</text>
</comment>
<organism evidence="10 11">
    <name type="scientific">Lagenidium giganteum</name>
    <dbReference type="NCBI Taxonomy" id="4803"/>
    <lineage>
        <taxon>Eukaryota</taxon>
        <taxon>Sar</taxon>
        <taxon>Stramenopiles</taxon>
        <taxon>Oomycota</taxon>
        <taxon>Peronosporomycetes</taxon>
        <taxon>Pythiales</taxon>
        <taxon>Pythiaceae</taxon>
    </lineage>
</organism>
<dbReference type="GO" id="GO:0004760">
    <property type="term" value="F:L-serine-pyruvate transaminase activity"/>
    <property type="evidence" value="ECO:0007669"/>
    <property type="project" value="TreeGrafter"/>
</dbReference>
<dbReference type="Gene3D" id="3.90.1150.10">
    <property type="entry name" value="Aspartate Aminotransferase, domain 1"/>
    <property type="match status" value="1"/>
</dbReference>
<feature type="binding site" evidence="7">
    <location>
        <position position="344"/>
    </location>
    <ligand>
        <name>substrate</name>
    </ligand>
</feature>
<comment type="caution">
    <text evidence="10">The sequence shown here is derived from an EMBL/GenBank/DDBJ whole genome shotgun (WGS) entry which is preliminary data.</text>
</comment>
<evidence type="ECO:0000256" key="3">
    <source>
        <dbReference type="ARBA" id="ARBA00013049"/>
    </source>
</evidence>
<dbReference type="InterPro" id="IPR024169">
    <property type="entry name" value="SP_NH2Trfase/AEP_transaminase"/>
</dbReference>
<evidence type="ECO:0000256" key="2">
    <source>
        <dbReference type="ARBA" id="ARBA00009236"/>
    </source>
</evidence>
<dbReference type="AlphaFoldDB" id="A0AAV2ZH87"/>
<dbReference type="SUPFAM" id="SSF53383">
    <property type="entry name" value="PLP-dependent transferases"/>
    <property type="match status" value="1"/>
</dbReference>
<evidence type="ECO:0000313" key="11">
    <source>
        <dbReference type="Proteomes" id="UP001146120"/>
    </source>
</evidence>
<dbReference type="Gene3D" id="3.40.640.10">
    <property type="entry name" value="Type I PLP-dependent aspartate aminotransferase-like (Major domain)"/>
    <property type="match status" value="1"/>
</dbReference>
<evidence type="ECO:0000256" key="6">
    <source>
        <dbReference type="ARBA" id="ARBA00022898"/>
    </source>
</evidence>
<dbReference type="EC" id="2.6.1.44" evidence="3"/>
<sequence length="371" mass="39691">MVLTTAVREDACLLVPGPSKMLPNVLAAQAEQVGSPDLDEAFWEDYITLETQLKSLLRTKNDVAIQSGEGMLALWGALKSSIVPGDRVVCAANGIFGAGFAEMAKTLGAEVHVVEGDWAKALVLSDVIEAIKQHDPKLVTVVHCETPSGVLNALEGLGDAIAEHTTDCLFLVDFVSSAGGAPLDVDALKIDIGLLGPQKVLSGPPSLAFTSVSEKAWRRIDKIAYHGYDALAPFRGVTTAETRLLPYTHNWHAVRACIVALTNIEEAGGAEASFQRHAEVAAFCREQVKAMGLELYCDEAAAAPTVTAIMVPADWEWKKLYQELRQRNVFVGGSYGSLAGKVFRLGHMGSQADKALVSRALAILSEILGRK</sequence>
<dbReference type="Pfam" id="PF00266">
    <property type="entry name" value="Aminotran_5"/>
    <property type="match status" value="1"/>
</dbReference>
<comment type="cofactor">
    <cofactor evidence="1 8">
        <name>pyridoxal 5'-phosphate</name>
        <dbReference type="ChEBI" id="CHEBI:597326"/>
    </cofactor>
</comment>
<reference evidence="10" key="2">
    <citation type="journal article" date="2023" name="Microbiol Resour">
        <title>Decontamination and Annotation of the Draft Genome Sequence of the Oomycete Lagenidium giganteum ARSEF 373.</title>
        <authorList>
            <person name="Morgan W.R."/>
            <person name="Tartar A."/>
        </authorList>
    </citation>
    <scope>NUCLEOTIDE SEQUENCE</scope>
    <source>
        <strain evidence="10">ARSEF 373</strain>
    </source>
</reference>
<dbReference type="InterPro" id="IPR015424">
    <property type="entry name" value="PyrdxlP-dep_Trfase"/>
</dbReference>
<dbReference type="PANTHER" id="PTHR21152:SF24">
    <property type="entry name" value="ALANINE--GLYOXYLATE AMINOTRANSFERASE 1"/>
    <property type="match status" value="1"/>
</dbReference>
<dbReference type="EMBL" id="DAKRPA010000009">
    <property type="protein sequence ID" value="DBA04294.1"/>
    <property type="molecule type" value="Genomic_DNA"/>
</dbReference>
<dbReference type="PANTHER" id="PTHR21152">
    <property type="entry name" value="AMINOTRANSFERASE CLASS V"/>
    <property type="match status" value="1"/>
</dbReference>
<keyword evidence="6 8" id="KW-0663">Pyridoxal phosphate</keyword>
<dbReference type="InterPro" id="IPR000192">
    <property type="entry name" value="Aminotrans_V_dom"/>
</dbReference>
<evidence type="ECO:0000256" key="1">
    <source>
        <dbReference type="ARBA" id="ARBA00001933"/>
    </source>
</evidence>
<feature type="modified residue" description="N6-(pyridoxal phosphate)lysine" evidence="8">
    <location>
        <position position="199"/>
    </location>
</feature>
<name>A0AAV2ZH87_9STRA</name>
<evidence type="ECO:0000256" key="7">
    <source>
        <dbReference type="PIRSR" id="PIRSR000524-1"/>
    </source>
</evidence>
<feature type="domain" description="Aminotransferase class V" evidence="9">
    <location>
        <begin position="69"/>
        <end position="331"/>
    </location>
</feature>
<proteinExistence type="inferred from homology"/>